<proteinExistence type="predicted"/>
<evidence type="ECO:0000259" key="1">
    <source>
        <dbReference type="Pfam" id="PF13946"/>
    </source>
</evidence>
<dbReference type="SUPFAM" id="SSF55486">
    <property type="entry name" value="Metalloproteases ('zincins'), catalytic domain"/>
    <property type="match status" value="1"/>
</dbReference>
<dbReference type="Gene3D" id="1.10.3130.20">
    <property type="entry name" value="Phycobilisome linker domain"/>
    <property type="match status" value="1"/>
</dbReference>
<dbReference type="Gene3D" id="3.40.390.10">
    <property type="entry name" value="Collagenase (Catalytic Domain)"/>
    <property type="match status" value="1"/>
</dbReference>
<dbReference type="Pfam" id="PF13946">
    <property type="entry name" value="DUF4214"/>
    <property type="match status" value="1"/>
</dbReference>
<comment type="caution">
    <text evidence="2">The sequence shown here is derived from an EMBL/GenBank/DDBJ whole genome shotgun (WGS) entry which is preliminary data.</text>
</comment>
<reference evidence="2 3" key="1">
    <citation type="submission" date="2020-01" db="EMBL/GenBank/DDBJ databases">
        <authorList>
            <person name="Peng S.Y."/>
            <person name="Li J."/>
            <person name="Wang M."/>
            <person name="Wang L."/>
            <person name="Wang C.Q."/>
            <person name="Wang J.R."/>
        </authorList>
    </citation>
    <scope>NUCLEOTIDE SEQUENCE [LARGE SCALE GENOMIC DNA]</scope>
    <source>
        <strain evidence="2 3">XCT-34</strain>
    </source>
</reference>
<name>A0ABW9ZDG3_9HYPH</name>
<feature type="domain" description="DUF4214" evidence="1">
    <location>
        <begin position="342"/>
        <end position="411"/>
    </location>
</feature>
<protein>
    <submittedName>
        <fullName evidence="2">DUF4214 domain-containing protein</fullName>
    </submittedName>
</protein>
<dbReference type="EMBL" id="JAABLP010000001">
    <property type="protein sequence ID" value="NBN62536.1"/>
    <property type="molecule type" value="Genomic_DNA"/>
</dbReference>
<evidence type="ECO:0000313" key="3">
    <source>
        <dbReference type="Proteomes" id="UP000541347"/>
    </source>
</evidence>
<dbReference type="InterPro" id="IPR024079">
    <property type="entry name" value="MetalloPept_cat_dom_sf"/>
</dbReference>
<evidence type="ECO:0000313" key="2">
    <source>
        <dbReference type="EMBL" id="NBN62536.1"/>
    </source>
</evidence>
<accession>A0ABW9ZDG3</accession>
<organism evidence="2 3">
    <name type="scientific">Pannonibacter tanglangensis</name>
    <dbReference type="NCBI Taxonomy" id="2750084"/>
    <lineage>
        <taxon>Bacteria</taxon>
        <taxon>Pseudomonadati</taxon>
        <taxon>Pseudomonadota</taxon>
        <taxon>Alphaproteobacteria</taxon>
        <taxon>Hyphomicrobiales</taxon>
        <taxon>Stappiaceae</taxon>
        <taxon>Pannonibacter</taxon>
    </lineage>
</organism>
<dbReference type="InterPro" id="IPR038255">
    <property type="entry name" value="PBS_linker_sf"/>
</dbReference>
<dbReference type="Proteomes" id="UP000541347">
    <property type="component" value="Unassembled WGS sequence"/>
</dbReference>
<dbReference type="InterPro" id="IPR025282">
    <property type="entry name" value="DUF4214"/>
</dbReference>
<sequence length="430" mass="44477">MAVTSTTTITNPGVVSATLAAQIVANTQAAFGRWATQLAGTATIDISVTLQPGLGAALANAAAATGIFVTELNGRNLFLDGTIAEILTGKDPNGTTADILINVDLDDIRADVFHFDPSNGTSPAVPGGKIDYLSVAMHEIGHGLGFNGWAAASYDLTGVTALSSFDRFIGKVNGQGVFTGPNTVALNGGPLVLESGPHINQGSDDLMAPAAGDGIAYTVSAINLAILSDIGMPTRGNDLLLRPAEGGTLTGGAGRDTLAMFAPRDQFTVTGSTVRSPFEQWQTQEIERLAFTDGVLALDLDGNAGQVYRLYQAAFARTPDTAGLAHNLKLVDAGMALKTMSSAFIGSQEFRQRYGETVADGVYINALYRNVLGRDADAGGLAGWQQRLADGSWDRASVLIGFSESAENKALVGVVIANGIWLGSEGAIVG</sequence>
<gene>
    <name evidence="2" type="ORF">GWI71_02485</name>
</gene>
<dbReference type="RefSeq" id="WP_161673565.1">
    <property type="nucleotide sequence ID" value="NZ_JAABLP010000001.1"/>
</dbReference>
<keyword evidence="3" id="KW-1185">Reference proteome</keyword>